<proteinExistence type="predicted"/>
<dbReference type="Pfam" id="PF20102">
    <property type="entry name" value="DUF6492"/>
    <property type="match status" value="1"/>
</dbReference>
<evidence type="ECO:0000313" key="2">
    <source>
        <dbReference type="Proteomes" id="UP000247476"/>
    </source>
</evidence>
<dbReference type="InterPro" id="IPR045499">
    <property type="entry name" value="DUF6492"/>
</dbReference>
<organism evidence="1 2">
    <name type="scientific">Paenibacillus flagellatus</name>
    <dbReference type="NCBI Taxonomy" id="2211139"/>
    <lineage>
        <taxon>Bacteria</taxon>
        <taxon>Bacillati</taxon>
        <taxon>Bacillota</taxon>
        <taxon>Bacilli</taxon>
        <taxon>Bacillales</taxon>
        <taxon>Paenibacillaceae</taxon>
        <taxon>Paenibacillus</taxon>
    </lineage>
</organism>
<sequence length="269" mass="30932">MARPTTSASKSGPAIDVLIPAIEKDLGTLPFVIDGIRKHVRHPIGQIAIVAPDSAKIKALCRRKGCTFVHERSVLPLTKRSINYRSSKWERSGWMLQQLLKLSGDKVSTRKHYLVVDADTVFIRPHRFSIGGKTVFYCRDWSQPEYFKTYKRLLGQKAAAPRSFVTHYMLFDKSKLRRLKKTIEARHGKRWYKAILGSIDRKRNFAFSEYETYGNFLYSNYPGSIVMKSCLNKGMSTSFSRLSAPKLKKLAKSYRSLSFHKRSVYARRA</sequence>
<name>A0A2V5KDF4_9BACL</name>
<dbReference type="EMBL" id="QJVJ01000002">
    <property type="protein sequence ID" value="PYI56204.1"/>
    <property type="molecule type" value="Genomic_DNA"/>
</dbReference>
<evidence type="ECO:0000313" key="1">
    <source>
        <dbReference type="EMBL" id="PYI56204.1"/>
    </source>
</evidence>
<protein>
    <recommendedName>
        <fullName evidence="3">Glycosyl transferase</fullName>
    </recommendedName>
</protein>
<dbReference type="Proteomes" id="UP000247476">
    <property type="component" value="Unassembled WGS sequence"/>
</dbReference>
<accession>A0A2V5KDF4</accession>
<gene>
    <name evidence="1" type="ORF">DLM86_04230</name>
</gene>
<evidence type="ECO:0008006" key="3">
    <source>
        <dbReference type="Google" id="ProtNLM"/>
    </source>
</evidence>
<dbReference type="OrthoDB" id="5323158at2"/>
<comment type="caution">
    <text evidence="1">The sequence shown here is derived from an EMBL/GenBank/DDBJ whole genome shotgun (WGS) entry which is preliminary data.</text>
</comment>
<reference evidence="1 2" key="1">
    <citation type="submission" date="2018-05" db="EMBL/GenBank/DDBJ databases">
        <title>Paenibacillus flagellatus sp. nov., isolated from selenium mineral soil.</title>
        <authorList>
            <person name="Dai X."/>
        </authorList>
    </citation>
    <scope>NUCLEOTIDE SEQUENCE [LARGE SCALE GENOMIC DNA]</scope>
    <source>
        <strain evidence="1 2">DXL2</strain>
    </source>
</reference>
<dbReference type="RefSeq" id="WP_110838733.1">
    <property type="nucleotide sequence ID" value="NZ_QJVJ01000002.1"/>
</dbReference>
<dbReference type="AlphaFoldDB" id="A0A2V5KDF4"/>
<keyword evidence="2" id="KW-1185">Reference proteome</keyword>